<evidence type="ECO:0000256" key="1">
    <source>
        <dbReference type="SAM" id="SignalP"/>
    </source>
</evidence>
<proteinExistence type="predicted"/>
<accession>A0A285X433</accession>
<gene>
    <name evidence="2" type="ORF">SAMN06296241_1665</name>
</gene>
<dbReference type="EMBL" id="OCMF01000002">
    <property type="protein sequence ID" value="SOC80120.1"/>
    <property type="molecule type" value="Genomic_DNA"/>
</dbReference>
<keyword evidence="1" id="KW-0732">Signal</keyword>
<organism evidence="2 3">
    <name type="scientific">Salinimicrobium sediminis</name>
    <dbReference type="NCBI Taxonomy" id="1343891"/>
    <lineage>
        <taxon>Bacteria</taxon>
        <taxon>Pseudomonadati</taxon>
        <taxon>Bacteroidota</taxon>
        <taxon>Flavobacteriia</taxon>
        <taxon>Flavobacteriales</taxon>
        <taxon>Flavobacteriaceae</taxon>
        <taxon>Salinimicrobium</taxon>
    </lineage>
</organism>
<dbReference type="RefSeq" id="WP_143544482.1">
    <property type="nucleotide sequence ID" value="NZ_OCMF01000002.1"/>
</dbReference>
<dbReference type="Proteomes" id="UP000219193">
    <property type="component" value="Unassembled WGS sequence"/>
</dbReference>
<evidence type="ECO:0000313" key="2">
    <source>
        <dbReference type="EMBL" id="SOC80120.1"/>
    </source>
</evidence>
<reference evidence="3" key="1">
    <citation type="submission" date="2017-09" db="EMBL/GenBank/DDBJ databases">
        <authorList>
            <person name="Varghese N."/>
            <person name="Submissions S."/>
        </authorList>
    </citation>
    <scope>NUCLEOTIDE SEQUENCE [LARGE SCALE GENOMIC DNA]</scope>
    <source>
        <strain evidence="3">CGMCC 1.12641</strain>
    </source>
</reference>
<dbReference type="AlphaFoldDB" id="A0A285X433"/>
<sequence>MRRIILKAGILLLFCGMTGCSVYHPESVSIDDGVNSQNRIKVTTMDNHVIELKELVREDGQLYGITGKKSETAKLLLDRPHIPHGNNVMIPFSDDEIKAVHLKNKKMSNIVNVGVPIVGAAGLLGIANKDFRPDVGN</sequence>
<protein>
    <submittedName>
        <fullName evidence="2">Uncharacterized protein</fullName>
    </submittedName>
</protein>
<feature type="signal peptide" evidence="1">
    <location>
        <begin position="1"/>
        <end position="23"/>
    </location>
</feature>
<feature type="chain" id="PRO_5012108896" evidence="1">
    <location>
        <begin position="24"/>
        <end position="137"/>
    </location>
</feature>
<dbReference type="PROSITE" id="PS51257">
    <property type="entry name" value="PROKAR_LIPOPROTEIN"/>
    <property type="match status" value="1"/>
</dbReference>
<keyword evidence="3" id="KW-1185">Reference proteome</keyword>
<evidence type="ECO:0000313" key="3">
    <source>
        <dbReference type="Proteomes" id="UP000219193"/>
    </source>
</evidence>
<dbReference type="OrthoDB" id="1453201at2"/>
<name>A0A285X433_9FLAO</name>